<comment type="caution">
    <text evidence="1">The sequence shown here is derived from an EMBL/GenBank/DDBJ whole genome shotgun (WGS) entry which is preliminary data.</text>
</comment>
<dbReference type="EMBL" id="JACGWW010000001">
    <property type="protein sequence ID" value="MBA8811972.1"/>
    <property type="molecule type" value="Genomic_DNA"/>
</dbReference>
<dbReference type="AlphaFoldDB" id="A0A7W3JFN1"/>
<reference evidence="1 2" key="1">
    <citation type="submission" date="2020-07" db="EMBL/GenBank/DDBJ databases">
        <title>Sequencing the genomes of 1000 actinobacteria strains.</title>
        <authorList>
            <person name="Klenk H.-P."/>
        </authorList>
    </citation>
    <scope>NUCLEOTIDE SEQUENCE [LARGE SCALE GENOMIC DNA]</scope>
    <source>
        <strain evidence="1 2">DSM 10309</strain>
    </source>
</reference>
<evidence type="ECO:0000313" key="1">
    <source>
        <dbReference type="EMBL" id="MBA8811972.1"/>
    </source>
</evidence>
<dbReference type="RefSeq" id="WP_146857027.1">
    <property type="nucleotide sequence ID" value="NZ_BAAAHR010000005.1"/>
</dbReference>
<dbReference type="InterPro" id="IPR058532">
    <property type="entry name" value="YjbR/MT2646/Rv2570-like"/>
</dbReference>
<organism evidence="1 2">
    <name type="scientific">Frigoribacterium faeni</name>
    <dbReference type="NCBI Taxonomy" id="145483"/>
    <lineage>
        <taxon>Bacteria</taxon>
        <taxon>Bacillati</taxon>
        <taxon>Actinomycetota</taxon>
        <taxon>Actinomycetes</taxon>
        <taxon>Micrococcales</taxon>
        <taxon>Microbacteriaceae</taxon>
        <taxon>Frigoribacterium</taxon>
    </lineage>
</organism>
<proteinExistence type="predicted"/>
<protein>
    <submittedName>
        <fullName evidence="1">Putative DNA-binding protein (MmcQ/YjbR family)</fullName>
    </submittedName>
</protein>
<evidence type="ECO:0000313" key="2">
    <source>
        <dbReference type="Proteomes" id="UP000522688"/>
    </source>
</evidence>
<dbReference type="OrthoDB" id="3194910at2"/>
<dbReference type="Pfam" id="PF04237">
    <property type="entry name" value="YjbR"/>
    <property type="match status" value="1"/>
</dbReference>
<keyword evidence="1" id="KW-0238">DNA-binding</keyword>
<dbReference type="PANTHER" id="PTHR35145">
    <property type="entry name" value="CYTOPLASMIC PROTEIN-RELATED"/>
    <property type="match status" value="1"/>
</dbReference>
<dbReference type="SUPFAM" id="SSF142906">
    <property type="entry name" value="YjbR-like"/>
    <property type="match status" value="1"/>
</dbReference>
<name>A0A7W3JFN1_9MICO</name>
<gene>
    <name evidence="1" type="ORF">FB463_000196</name>
</gene>
<dbReference type="GO" id="GO:0003677">
    <property type="term" value="F:DNA binding"/>
    <property type="evidence" value="ECO:0007669"/>
    <property type="project" value="UniProtKB-KW"/>
</dbReference>
<accession>A0A7W3JFN1</accession>
<dbReference type="PANTHER" id="PTHR35145:SF1">
    <property type="entry name" value="CYTOPLASMIC PROTEIN"/>
    <property type="match status" value="1"/>
</dbReference>
<dbReference type="Gene3D" id="3.90.1150.30">
    <property type="match status" value="1"/>
</dbReference>
<dbReference type="InterPro" id="IPR038056">
    <property type="entry name" value="YjbR-like_sf"/>
</dbReference>
<sequence length="127" mass="13962">MPTSDEDLDRFCRDLPSAEVTHPFGPETSVYKVRGRMFAMFPTGMTAVDPGPLGVGRLWVNLKAVPEHAAALVAQHPEVSPGWHMNKRHWITLDLAGDLPDRTVEDLVGNSYDCVIAAMPATRRPLA</sequence>
<dbReference type="InterPro" id="IPR007351">
    <property type="entry name" value="YjbR"/>
</dbReference>
<dbReference type="Proteomes" id="UP000522688">
    <property type="component" value="Unassembled WGS sequence"/>
</dbReference>